<evidence type="ECO:0000259" key="2">
    <source>
        <dbReference type="PROSITE" id="PS50832"/>
    </source>
</evidence>
<organism evidence="3">
    <name type="scientific">Tupanvirus soda lake</name>
    <dbReference type="NCBI Taxonomy" id="2126985"/>
    <lineage>
        <taxon>Viruses</taxon>
        <taxon>Varidnaviria</taxon>
        <taxon>Bamfordvirae</taxon>
        <taxon>Nucleocytoviricota</taxon>
        <taxon>Megaviricetes</taxon>
        <taxon>Imitervirales</taxon>
        <taxon>Mimiviridae</taxon>
        <taxon>Megamimivirinae</taxon>
        <taxon>Tupanvirus</taxon>
        <taxon>Tupanvirus salinum</taxon>
    </lineage>
</organism>
<evidence type="ECO:0000313" key="3">
    <source>
        <dbReference type="EMBL" id="QKU34673.1"/>
    </source>
</evidence>
<dbReference type="InterPro" id="IPR006196">
    <property type="entry name" value="RNA-binding_domain_S1_IF1"/>
</dbReference>
<feature type="compositionally biased region" description="Acidic residues" evidence="1">
    <location>
        <begin position="164"/>
        <end position="175"/>
    </location>
</feature>
<feature type="region of interest" description="Disordered" evidence="1">
    <location>
        <begin position="132"/>
        <end position="175"/>
    </location>
</feature>
<feature type="region of interest" description="Disordered" evidence="1">
    <location>
        <begin position="1"/>
        <end position="21"/>
    </location>
</feature>
<evidence type="ECO:0000256" key="1">
    <source>
        <dbReference type="SAM" id="MobiDB-lite"/>
    </source>
</evidence>
<feature type="domain" description="S1-like" evidence="2">
    <location>
        <begin position="21"/>
        <end position="98"/>
    </location>
</feature>
<dbReference type="Gene3D" id="2.40.50.140">
    <property type="entry name" value="Nucleic acid-binding proteins"/>
    <property type="match status" value="1"/>
</dbReference>
<dbReference type="RefSeq" id="YP_010781316.1">
    <property type="nucleotide sequence ID" value="NC_075039.1"/>
</dbReference>
<dbReference type="InterPro" id="IPR001253">
    <property type="entry name" value="TIF_eIF-1A"/>
</dbReference>
<reference evidence="3" key="2">
    <citation type="journal article" date="2018" name="Nat. Commun.">
        <title>Tailed giant Tupanvirus possesses the most complete translational apparatus of the known virosphere.</title>
        <authorList>
            <person name="Abrahao J."/>
            <person name="Silva L."/>
            <person name="Silva L.S."/>
            <person name="Khalil J.Y.B."/>
            <person name="Rodrigues R."/>
            <person name="Arantes T."/>
            <person name="Assis F."/>
            <person name="Boratto P."/>
            <person name="Andrade M."/>
            <person name="Kroon E.G."/>
            <person name="Ribeiro B."/>
            <person name="Bergier I."/>
            <person name="Seligmann H."/>
            <person name="Ghigo E."/>
            <person name="Colson P."/>
            <person name="Levasseur A."/>
            <person name="Kroemer G."/>
            <person name="Raoult D."/>
            <person name="La Scola B."/>
        </authorList>
    </citation>
    <scope>NUCLEOTIDE SEQUENCE [LARGE SCALE GENOMIC DNA]</scope>
    <source>
        <strain evidence="3">Soda lake</strain>
    </source>
</reference>
<dbReference type="HAMAP" id="MF_00216">
    <property type="entry name" value="aIF_1A"/>
    <property type="match status" value="1"/>
</dbReference>
<dbReference type="PANTHER" id="PTHR21668">
    <property type="entry name" value="EIF-1A"/>
    <property type="match status" value="1"/>
</dbReference>
<dbReference type="EMBL" id="KY523104">
    <property type="protein sequence ID" value="QKU34673.1"/>
    <property type="molecule type" value="Genomic_DNA"/>
</dbReference>
<dbReference type="GeneID" id="80518080"/>
<reference evidence="3" key="1">
    <citation type="submission" date="2017-01" db="EMBL/GenBank/DDBJ databases">
        <authorList>
            <person name="Assis F.L."/>
            <person name="Abrahao J.S."/>
            <person name="Silva L."/>
            <person name="Khalil J.B."/>
            <person name="Rodrigues R."/>
            <person name="Silva L.S."/>
            <person name="Arantes T."/>
            <person name="Boratto P."/>
            <person name="Andrade M."/>
            <person name="Kroon E.G."/>
            <person name="Ribeiro B."/>
            <person name="Bergier I."/>
            <person name="Seligmann H."/>
            <person name="Ghigo E."/>
            <person name="Colson P."/>
            <person name="Levasseur A."/>
            <person name="Raoult D."/>
            <person name="Scola B.L."/>
        </authorList>
    </citation>
    <scope>NUCLEOTIDE SEQUENCE</scope>
    <source>
        <strain evidence="3">Soda lake</strain>
    </source>
</reference>
<dbReference type="SMART" id="SM00652">
    <property type="entry name" value="eIF1a"/>
    <property type="match status" value="1"/>
</dbReference>
<name>A0A6N1NSS0_9VIRU</name>
<dbReference type="GO" id="GO:0003723">
    <property type="term" value="F:RNA binding"/>
    <property type="evidence" value="ECO:0007669"/>
    <property type="project" value="InterPro"/>
</dbReference>
<sequence length="175" mass="19841">MPKNKGAGGKNRRKGKGTTTKTRELVYKDVNQEYGQIIKSLGNGYMEVMCFTSNGNIPKRAHIRGNMRKRVWMAVGDIVLVSIRDYQDTTCDIVMKYTSDEARLLRTRKQLPDGIDVNKNDLIADEDTFTFDDVNEDESESDGENNKHKVAKQNRNVEMPSSDSESDEDVDLDTL</sequence>
<feature type="compositionally biased region" description="Acidic residues" evidence="1">
    <location>
        <begin position="132"/>
        <end position="143"/>
    </location>
</feature>
<proteinExistence type="inferred from homology"/>
<dbReference type="PROSITE" id="PS50832">
    <property type="entry name" value="S1_IF1_TYPE"/>
    <property type="match status" value="1"/>
</dbReference>
<dbReference type="CDD" id="cd05793">
    <property type="entry name" value="S1_IF1A"/>
    <property type="match status" value="1"/>
</dbReference>
<dbReference type="InterPro" id="IPR012340">
    <property type="entry name" value="NA-bd_OB-fold"/>
</dbReference>
<dbReference type="SUPFAM" id="SSF50249">
    <property type="entry name" value="Nucleic acid-binding proteins"/>
    <property type="match status" value="1"/>
</dbReference>
<protein>
    <submittedName>
        <fullName evidence="3">Nucleic acid-binding protein</fullName>
    </submittedName>
</protein>
<dbReference type="Pfam" id="PF01176">
    <property type="entry name" value="eIF-1a"/>
    <property type="match status" value="1"/>
</dbReference>
<accession>A0A6N1NSS0</accession>
<dbReference type="KEGG" id="vg:80518080"/>